<feature type="transmembrane region" description="Helical" evidence="2">
    <location>
        <begin position="66"/>
        <end position="84"/>
    </location>
</feature>
<protein>
    <recommendedName>
        <fullName evidence="3">Rhodopsin domain-containing protein</fullName>
    </recommendedName>
</protein>
<keyword evidence="5" id="KW-1185">Reference proteome</keyword>
<accession>S3CZ97</accession>
<gene>
    <name evidence="4" type="ORF">GLAREA_11742</name>
</gene>
<feature type="transmembrane region" description="Helical" evidence="2">
    <location>
        <begin position="25"/>
        <end position="46"/>
    </location>
</feature>
<keyword evidence="2" id="KW-1133">Transmembrane helix</keyword>
<name>S3CZ97_GLAL2</name>
<dbReference type="Proteomes" id="UP000016922">
    <property type="component" value="Unassembled WGS sequence"/>
</dbReference>
<dbReference type="HOGENOM" id="CLU_036632_5_0_1"/>
<dbReference type="PANTHER" id="PTHR38794">
    <property type="entry name" value="INTEGRAL MEMBRANE PROTEIN"/>
    <property type="match status" value="1"/>
</dbReference>
<reference evidence="4 5" key="1">
    <citation type="journal article" date="2013" name="BMC Genomics">
        <title>Genomics-driven discovery of the pneumocandin biosynthetic gene cluster in the fungus Glarea lozoyensis.</title>
        <authorList>
            <person name="Chen L."/>
            <person name="Yue Q."/>
            <person name="Zhang X."/>
            <person name="Xiang M."/>
            <person name="Wang C."/>
            <person name="Li S."/>
            <person name="Che Y."/>
            <person name="Ortiz-Lopez F.J."/>
            <person name="Bills G.F."/>
            <person name="Liu X."/>
            <person name="An Z."/>
        </authorList>
    </citation>
    <scope>NUCLEOTIDE SEQUENCE [LARGE SCALE GENOMIC DNA]</scope>
    <source>
        <strain evidence="5">ATCC 20868 / MF5171</strain>
    </source>
</reference>
<evidence type="ECO:0000256" key="1">
    <source>
        <dbReference type="SAM" id="MobiDB-lite"/>
    </source>
</evidence>
<dbReference type="PANTHER" id="PTHR38794:SF1">
    <property type="entry name" value="INTEGRAL MEMBRANE PROTEIN"/>
    <property type="match status" value="1"/>
</dbReference>
<evidence type="ECO:0000313" key="4">
    <source>
        <dbReference type="EMBL" id="EPE25161.1"/>
    </source>
</evidence>
<sequence>MSDATTSTVTLPPQPLDGPNNHGPLINVLTWFLVIVSFLTVSTRIATKWLVSKKVNIDDAMISASLLLSIGQVVAIGISVLNGVGKHIHELSAQQIVLFQKAVYTANILWLLSQTFSKLSVVIFIRVISPATYNAKATLGLIGIITLWASSSLIVLVFQCQLPNVWDTIRNQCIDRDMFWAYSNSVNIIIDLLLIGLPWTVVWNLQLPMRRKVVVVGCFATRAFTIGAIIFQMIMLSITKNTKDVSYDQWLIQIAMALAQTLAIVTACVPYLKPFMDGLESGMIRSDDLLRRTEPPGKSGGSYGKDRKSPMNSAISKRLSKISAPIRPVRPSPHEMGPIKNATINTISVGVNPYDERDWDVGSDSSQTKIIKQTRSWGVVSSDATEVGISDHESRFPEEETIERNRGHLMLGSFSTYTTSVPSELDHSIIYDIKVLDWFNPQIISRPKLSPALD</sequence>
<proteinExistence type="predicted"/>
<feature type="transmembrane region" description="Helical" evidence="2">
    <location>
        <begin position="250"/>
        <end position="272"/>
    </location>
</feature>
<dbReference type="eggNOG" id="ENOG502SPG6">
    <property type="taxonomic scope" value="Eukaryota"/>
</dbReference>
<feature type="region of interest" description="Disordered" evidence="1">
    <location>
        <begin position="287"/>
        <end position="311"/>
    </location>
</feature>
<dbReference type="InterPro" id="IPR049326">
    <property type="entry name" value="Rhodopsin_dom_fungi"/>
</dbReference>
<organism evidence="4 5">
    <name type="scientific">Glarea lozoyensis (strain ATCC 20868 / MF5171)</name>
    <dbReference type="NCBI Taxonomy" id="1116229"/>
    <lineage>
        <taxon>Eukaryota</taxon>
        <taxon>Fungi</taxon>
        <taxon>Dikarya</taxon>
        <taxon>Ascomycota</taxon>
        <taxon>Pezizomycotina</taxon>
        <taxon>Leotiomycetes</taxon>
        <taxon>Helotiales</taxon>
        <taxon>Helotiaceae</taxon>
        <taxon>Glarea</taxon>
    </lineage>
</organism>
<feature type="domain" description="Rhodopsin" evidence="3">
    <location>
        <begin position="44"/>
        <end position="276"/>
    </location>
</feature>
<dbReference type="OMA" id="ECITIIT"/>
<keyword evidence="2" id="KW-0472">Membrane</keyword>
<evidence type="ECO:0000259" key="3">
    <source>
        <dbReference type="Pfam" id="PF20684"/>
    </source>
</evidence>
<evidence type="ECO:0000256" key="2">
    <source>
        <dbReference type="SAM" id="Phobius"/>
    </source>
</evidence>
<dbReference type="OrthoDB" id="3918601at2759"/>
<keyword evidence="2" id="KW-0812">Transmembrane</keyword>
<feature type="transmembrane region" description="Helical" evidence="2">
    <location>
        <begin position="104"/>
        <end position="125"/>
    </location>
</feature>
<feature type="transmembrane region" description="Helical" evidence="2">
    <location>
        <begin position="213"/>
        <end position="238"/>
    </location>
</feature>
<dbReference type="Pfam" id="PF20684">
    <property type="entry name" value="Fung_rhodopsin"/>
    <property type="match status" value="1"/>
</dbReference>
<feature type="transmembrane region" description="Helical" evidence="2">
    <location>
        <begin position="137"/>
        <end position="159"/>
    </location>
</feature>
<dbReference type="RefSeq" id="XP_008088076.1">
    <property type="nucleotide sequence ID" value="XM_008089885.1"/>
</dbReference>
<dbReference type="EMBL" id="KE145372">
    <property type="protein sequence ID" value="EPE25161.1"/>
    <property type="molecule type" value="Genomic_DNA"/>
</dbReference>
<feature type="transmembrane region" description="Helical" evidence="2">
    <location>
        <begin position="179"/>
        <end position="201"/>
    </location>
</feature>
<dbReference type="GeneID" id="19470783"/>
<evidence type="ECO:0000313" key="5">
    <source>
        <dbReference type="Proteomes" id="UP000016922"/>
    </source>
</evidence>
<dbReference type="AlphaFoldDB" id="S3CZ97"/>
<dbReference type="KEGG" id="glz:GLAREA_11742"/>